<feature type="signal peptide" evidence="2">
    <location>
        <begin position="1"/>
        <end position="23"/>
    </location>
</feature>
<dbReference type="InterPro" id="IPR021381">
    <property type="entry name" value="DUF3011"/>
</dbReference>
<sequence length="198" mass="21202">MYRHIATLSVLLGAVWLPGAASAQETVECISHDYQYNECYAPLDAPTLVYQSSHSACIINRTWGFNAKTRRLWVSEGCSGVFADADGYHHGQSGTFDAGARQYDHRGHDTGAVVAGALLGAVIEGALDGDKKKHTTTNSYYHTGKTGSGYTGCHGVGCLVDNPDAPASYDVPEPGQTEFRSQRSDVPEPGQGEFSDNN</sequence>
<evidence type="ECO:0000313" key="4">
    <source>
        <dbReference type="Proteomes" id="UP001459204"/>
    </source>
</evidence>
<gene>
    <name evidence="3" type="ORF">AAD027_16150</name>
</gene>
<dbReference type="Pfam" id="PF11218">
    <property type="entry name" value="DUF3011"/>
    <property type="match status" value="1"/>
</dbReference>
<accession>A0ABU9J3Q2</accession>
<keyword evidence="4" id="KW-1185">Reference proteome</keyword>
<reference evidence="3 4" key="1">
    <citation type="submission" date="2024-04" db="EMBL/GenBank/DDBJ databases">
        <title>Draft genome sequence of Pseudoxanthomonas putridarboris WD12.</title>
        <authorList>
            <person name="Oh J."/>
        </authorList>
    </citation>
    <scope>NUCLEOTIDE SEQUENCE [LARGE SCALE GENOMIC DNA]</scope>
    <source>
        <strain evidence="3 4">WD12</strain>
    </source>
</reference>
<feature type="chain" id="PRO_5047417643" evidence="2">
    <location>
        <begin position="24"/>
        <end position="198"/>
    </location>
</feature>
<dbReference type="RefSeq" id="WP_341727061.1">
    <property type="nucleotide sequence ID" value="NZ_JBBWWT010000009.1"/>
</dbReference>
<comment type="caution">
    <text evidence="3">The sequence shown here is derived from an EMBL/GenBank/DDBJ whole genome shotgun (WGS) entry which is preliminary data.</text>
</comment>
<evidence type="ECO:0000256" key="1">
    <source>
        <dbReference type="SAM" id="MobiDB-lite"/>
    </source>
</evidence>
<evidence type="ECO:0000256" key="2">
    <source>
        <dbReference type="SAM" id="SignalP"/>
    </source>
</evidence>
<keyword evidence="2" id="KW-0732">Signal</keyword>
<dbReference type="Proteomes" id="UP001459204">
    <property type="component" value="Unassembled WGS sequence"/>
</dbReference>
<name>A0ABU9J3Q2_9GAMM</name>
<feature type="region of interest" description="Disordered" evidence="1">
    <location>
        <begin position="164"/>
        <end position="198"/>
    </location>
</feature>
<dbReference type="EMBL" id="JBBWWT010000009">
    <property type="protein sequence ID" value="MEL1265888.1"/>
    <property type="molecule type" value="Genomic_DNA"/>
</dbReference>
<protein>
    <submittedName>
        <fullName evidence="3">DUF3011 domain-containing protein</fullName>
    </submittedName>
</protein>
<evidence type="ECO:0000313" key="3">
    <source>
        <dbReference type="EMBL" id="MEL1265888.1"/>
    </source>
</evidence>
<organism evidence="3 4">
    <name type="scientific">Pseudoxanthomonas putridarboris</name>
    <dbReference type="NCBI Taxonomy" id="752605"/>
    <lineage>
        <taxon>Bacteria</taxon>
        <taxon>Pseudomonadati</taxon>
        <taxon>Pseudomonadota</taxon>
        <taxon>Gammaproteobacteria</taxon>
        <taxon>Lysobacterales</taxon>
        <taxon>Lysobacteraceae</taxon>
        <taxon>Pseudoxanthomonas</taxon>
    </lineage>
</organism>
<proteinExistence type="predicted"/>